<evidence type="ECO:0000256" key="1">
    <source>
        <dbReference type="ARBA" id="ARBA00004324"/>
    </source>
</evidence>
<dbReference type="Pfam" id="PF04697">
    <property type="entry name" value="Pinin_SDK_N"/>
    <property type="match status" value="1"/>
</dbReference>
<feature type="compositionally biased region" description="Basic and acidic residues" evidence="21">
    <location>
        <begin position="565"/>
        <end position="578"/>
    </location>
</feature>
<dbReference type="GO" id="GO:0016607">
    <property type="term" value="C:nuclear speck"/>
    <property type="evidence" value="ECO:0007669"/>
    <property type="project" value="UniProtKB-SubCell"/>
</dbReference>
<feature type="compositionally biased region" description="Acidic residues" evidence="21">
    <location>
        <begin position="302"/>
        <end position="318"/>
    </location>
</feature>
<keyword evidence="14" id="KW-0175">Coiled coil</keyword>
<dbReference type="InterPro" id="IPR006787">
    <property type="entry name" value="Pinin_SDK_N"/>
</dbReference>
<evidence type="ECO:0000256" key="16">
    <source>
        <dbReference type="ARBA" id="ARBA00023159"/>
    </source>
</evidence>
<evidence type="ECO:0000256" key="12">
    <source>
        <dbReference type="ARBA" id="ARBA00022990"/>
    </source>
</evidence>
<evidence type="ECO:0000256" key="7">
    <source>
        <dbReference type="ARBA" id="ARBA00022553"/>
    </source>
</evidence>
<dbReference type="GO" id="GO:0006397">
    <property type="term" value="P:mRNA processing"/>
    <property type="evidence" value="ECO:0007669"/>
    <property type="project" value="UniProtKB-KW"/>
</dbReference>
<feature type="region of interest" description="Disordered" evidence="21">
    <location>
        <begin position="117"/>
        <end position="136"/>
    </location>
</feature>
<feature type="compositionally biased region" description="Basic and acidic residues" evidence="21">
    <location>
        <begin position="586"/>
        <end position="624"/>
    </location>
</feature>
<dbReference type="GO" id="GO:0003677">
    <property type="term" value="F:DNA binding"/>
    <property type="evidence" value="ECO:0007669"/>
    <property type="project" value="UniProtKB-KW"/>
</dbReference>
<dbReference type="STRING" id="225164.V3ZYV7"/>
<evidence type="ECO:0000256" key="9">
    <source>
        <dbReference type="ARBA" id="ARBA00022728"/>
    </source>
</evidence>
<organism evidence="24 25">
    <name type="scientific">Lottia gigantea</name>
    <name type="common">Giant owl limpet</name>
    <dbReference type="NCBI Taxonomy" id="225164"/>
    <lineage>
        <taxon>Eukaryota</taxon>
        <taxon>Metazoa</taxon>
        <taxon>Spiralia</taxon>
        <taxon>Lophotrochozoa</taxon>
        <taxon>Mollusca</taxon>
        <taxon>Gastropoda</taxon>
        <taxon>Patellogastropoda</taxon>
        <taxon>Lottioidea</taxon>
        <taxon>Lottiidae</taxon>
        <taxon>Lottia</taxon>
    </lineage>
</organism>
<feature type="compositionally biased region" description="Basic and acidic residues" evidence="21">
    <location>
        <begin position="384"/>
        <end position="411"/>
    </location>
</feature>
<keyword evidence="5" id="KW-0488">Methylation</keyword>
<evidence type="ECO:0000256" key="21">
    <source>
        <dbReference type="SAM" id="MobiDB-lite"/>
    </source>
</evidence>
<dbReference type="Pfam" id="PF04696">
    <property type="entry name" value="Pinin_SDK_memA"/>
    <property type="match status" value="1"/>
</dbReference>
<dbReference type="GeneID" id="20249879"/>
<evidence type="ECO:0000256" key="18">
    <source>
        <dbReference type="ARBA" id="ARBA00023187"/>
    </source>
</evidence>
<keyword evidence="6" id="KW-1017">Isopeptide bond</keyword>
<keyword evidence="17" id="KW-0804">Transcription</keyword>
<keyword evidence="10" id="KW-0832">Ubl conjugation</keyword>
<feature type="region of interest" description="Disordered" evidence="21">
    <location>
        <begin position="151"/>
        <end position="183"/>
    </location>
</feature>
<reference evidence="24 25" key="1">
    <citation type="journal article" date="2013" name="Nature">
        <title>Insights into bilaterian evolution from three spiralian genomes.</title>
        <authorList>
            <person name="Simakov O."/>
            <person name="Marletaz F."/>
            <person name="Cho S.J."/>
            <person name="Edsinger-Gonzales E."/>
            <person name="Havlak P."/>
            <person name="Hellsten U."/>
            <person name="Kuo D.H."/>
            <person name="Larsson T."/>
            <person name="Lv J."/>
            <person name="Arendt D."/>
            <person name="Savage R."/>
            <person name="Osoegawa K."/>
            <person name="de Jong P."/>
            <person name="Grimwood J."/>
            <person name="Chapman J.A."/>
            <person name="Shapiro H."/>
            <person name="Aerts A."/>
            <person name="Otillar R.P."/>
            <person name="Terry A.Y."/>
            <person name="Boore J.L."/>
            <person name="Grigoriev I.V."/>
            <person name="Lindberg D.R."/>
            <person name="Seaver E.C."/>
            <person name="Weisblat D.A."/>
            <person name="Putnam N.H."/>
            <person name="Rokhsar D.S."/>
        </authorList>
    </citation>
    <scope>NUCLEOTIDE SEQUENCE [LARGE SCALE GENOMIC DNA]</scope>
</reference>
<dbReference type="Proteomes" id="UP000030746">
    <property type="component" value="Unassembled WGS sequence"/>
</dbReference>
<keyword evidence="12" id="KW-0007">Acetylation</keyword>
<comment type="similarity">
    <text evidence="3">Belongs to the pinin family.</text>
</comment>
<keyword evidence="16" id="KW-0010">Activator</keyword>
<dbReference type="GO" id="GO:0071013">
    <property type="term" value="C:catalytic step 2 spliceosome"/>
    <property type="evidence" value="ECO:0007669"/>
    <property type="project" value="TreeGrafter"/>
</dbReference>
<feature type="compositionally biased region" description="Basic and acidic residues" evidence="21">
    <location>
        <begin position="31"/>
        <end position="56"/>
    </location>
</feature>
<protein>
    <recommendedName>
        <fullName evidence="4">Pinin</fullName>
    </recommendedName>
</protein>
<keyword evidence="25" id="KW-1185">Reference proteome</keyword>
<feature type="region of interest" description="Disordered" evidence="21">
    <location>
        <begin position="269"/>
        <end position="639"/>
    </location>
</feature>
<comment type="subunit">
    <text evidence="20">Found in a mRNA splicing-dependent exon junction complex (EJC). Found in a complex with SR proteins. Found in a mRNP complex with RNPS1. Component of the PSAP complex consisting of RNPS1, SAP18 and PNN. Interacts with PNISR, CTBP1, CTBP2, KRT8, KRT18, KRT19, PS1D/PNO40, PPIG, RNPS1, SFRS4 and SRRM2. Identified in the spliceosome C complex.</text>
</comment>
<dbReference type="InterPro" id="IPR039853">
    <property type="entry name" value="Pinin"/>
</dbReference>
<comment type="subcellular location">
    <subcellularLocation>
        <location evidence="2">Cell junction</location>
        <location evidence="2">Desmosome</location>
    </subcellularLocation>
    <subcellularLocation>
        <location evidence="1">Nucleus speckle</location>
    </subcellularLocation>
</comment>
<proteinExistence type="inferred from homology"/>
<keyword evidence="18" id="KW-0508">mRNA splicing</keyword>
<feature type="compositionally biased region" description="Basic and acidic residues" evidence="21">
    <location>
        <begin position="118"/>
        <end position="134"/>
    </location>
</feature>
<dbReference type="HOGENOM" id="CLU_428491_0_0_1"/>
<feature type="compositionally biased region" description="Low complexity" evidence="21">
    <location>
        <begin position="549"/>
        <end position="562"/>
    </location>
</feature>
<feature type="compositionally biased region" description="Basic residues" evidence="21">
    <location>
        <begin position="490"/>
        <end position="519"/>
    </location>
</feature>
<feature type="compositionally biased region" description="Acidic residues" evidence="21">
    <location>
        <begin position="626"/>
        <end position="639"/>
    </location>
</feature>
<keyword evidence="8" id="KW-0507">mRNA processing</keyword>
<feature type="compositionally biased region" description="Basic and acidic residues" evidence="21">
    <location>
        <begin position="269"/>
        <end position="301"/>
    </location>
</feature>
<evidence type="ECO:0000256" key="17">
    <source>
        <dbReference type="ARBA" id="ARBA00023163"/>
    </source>
</evidence>
<evidence type="ECO:0000256" key="4">
    <source>
        <dbReference type="ARBA" id="ARBA00020056"/>
    </source>
</evidence>
<feature type="compositionally biased region" description="Basic and acidic residues" evidence="21">
    <location>
        <begin position="475"/>
        <end position="489"/>
    </location>
</feature>
<evidence type="ECO:0000256" key="15">
    <source>
        <dbReference type="ARBA" id="ARBA00023125"/>
    </source>
</evidence>
<gene>
    <name evidence="24" type="ORF">LOTGIDRAFT_235540</name>
</gene>
<keyword evidence="15" id="KW-0238">DNA-binding</keyword>
<accession>V3ZYV7</accession>
<dbReference type="PANTHER" id="PTHR12707:SF0">
    <property type="entry name" value="PININ"/>
    <property type="match status" value="1"/>
</dbReference>
<dbReference type="RefSeq" id="XP_009063137.1">
    <property type="nucleotide sequence ID" value="XM_009064889.1"/>
</dbReference>
<dbReference type="AlphaFoldDB" id="V3ZYV7"/>
<evidence type="ECO:0000259" key="22">
    <source>
        <dbReference type="Pfam" id="PF04696"/>
    </source>
</evidence>
<evidence type="ECO:0000256" key="20">
    <source>
        <dbReference type="ARBA" id="ARBA00025916"/>
    </source>
</evidence>
<feature type="compositionally biased region" description="Basic and acidic residues" evidence="21">
    <location>
        <begin position="322"/>
        <end position="340"/>
    </location>
</feature>
<evidence type="ECO:0000256" key="19">
    <source>
        <dbReference type="ARBA" id="ARBA00023242"/>
    </source>
</evidence>
<evidence type="ECO:0000256" key="5">
    <source>
        <dbReference type="ARBA" id="ARBA00022481"/>
    </source>
</evidence>
<keyword evidence="13" id="KW-0805">Transcription regulation</keyword>
<evidence type="ECO:0000313" key="24">
    <source>
        <dbReference type="EMBL" id="ESO86176.1"/>
    </source>
</evidence>
<dbReference type="CTD" id="20249879"/>
<evidence type="ECO:0000256" key="11">
    <source>
        <dbReference type="ARBA" id="ARBA00022949"/>
    </source>
</evidence>
<dbReference type="PANTHER" id="PTHR12707">
    <property type="entry name" value="PINN"/>
    <property type="match status" value="1"/>
</dbReference>
<dbReference type="EMBL" id="KB203149">
    <property type="protein sequence ID" value="ESO86176.1"/>
    <property type="molecule type" value="Genomic_DNA"/>
</dbReference>
<dbReference type="OMA" id="RTERDHK"/>
<keyword evidence="9" id="KW-0747">Spliceosome</keyword>
<evidence type="ECO:0000256" key="10">
    <source>
        <dbReference type="ARBA" id="ARBA00022843"/>
    </source>
</evidence>
<evidence type="ECO:0000256" key="3">
    <source>
        <dbReference type="ARBA" id="ARBA00010386"/>
    </source>
</evidence>
<sequence length="639" mass="73972">MAEEMRGALALQQELEKAKFRLKDVNENIKRITGRDPDEPRDRRTVGADGRGRERIFNAARRNMGGQDGSPVKRRISVGGAFSRLGPRPARPREDSGDEEDDQKHTVQSSVVAASIETRTKSMEKQSKDREGMARNRRMFGMILGTLQRFKTEAKDNKDKDDQRRKLEKKLDEKAEKERVRVRQETRNLLDEMRLEQSKIRRLEQKMELVQDHEAIEKEMVKLSNFLSTKSKPHIFYMPKKLLSSDDNKLKDSEIFVKKLIDEKQKKMESEIEEMMTRESQREERIRSRIAERARHASGDMEDHDDEDDDDHEDDQETDQQAIDKHKASMREDKENEVVVKSEPMSDFNVSGIKQEKDADGEGEGDDSDVEMGEEEDADGQAIVKDESSKRPKNEEGDKDKGKDGGLHENQDAEMQDGGMVNTVGGAAKEAQDKDSSKHSRRKSDSKRTDKHRDSREEEGRERHRTKSGQNETSSRSEREKRRSSDHHEREKRRSRSRDRKDRHKHSRHHKDEKRKRTRHDTDDEDNMDTSTSAKQKRDNQDERIPQPESESTVQTESTSASLPKDAKPSEKLSKEEFFEAMVSEDLSKSDPSRGSHTDRESHADQESQAERESHAERERKIVMAEDGEDNMEDEPADE</sequence>
<dbReference type="InterPro" id="IPR006786">
    <property type="entry name" value="Pinin_SDK_MemA"/>
</dbReference>
<feature type="region of interest" description="Disordered" evidence="21">
    <location>
        <begin position="31"/>
        <end position="112"/>
    </location>
</feature>
<evidence type="ECO:0000256" key="14">
    <source>
        <dbReference type="ARBA" id="ARBA00023054"/>
    </source>
</evidence>
<dbReference type="GO" id="GO:0030057">
    <property type="term" value="C:desmosome"/>
    <property type="evidence" value="ECO:0007669"/>
    <property type="project" value="UniProtKB-SubCell"/>
</dbReference>
<evidence type="ECO:0000256" key="6">
    <source>
        <dbReference type="ARBA" id="ARBA00022499"/>
    </source>
</evidence>
<evidence type="ECO:0000256" key="2">
    <source>
        <dbReference type="ARBA" id="ARBA00004568"/>
    </source>
</evidence>
<evidence type="ECO:0000256" key="13">
    <source>
        <dbReference type="ARBA" id="ARBA00023015"/>
    </source>
</evidence>
<feature type="domain" description="Pinin/SDK/MemA protein" evidence="22">
    <location>
        <begin position="131"/>
        <end position="253"/>
    </location>
</feature>
<feature type="compositionally biased region" description="Acidic residues" evidence="21">
    <location>
        <begin position="361"/>
        <end position="379"/>
    </location>
</feature>
<dbReference type="GO" id="GO:0008380">
    <property type="term" value="P:RNA splicing"/>
    <property type="evidence" value="ECO:0007669"/>
    <property type="project" value="UniProtKB-KW"/>
</dbReference>
<keyword evidence="7" id="KW-0597">Phosphoprotein</keyword>
<name>V3ZYV7_LOTGI</name>
<evidence type="ECO:0000256" key="8">
    <source>
        <dbReference type="ARBA" id="ARBA00022664"/>
    </source>
</evidence>
<feature type="compositionally biased region" description="Basic and acidic residues" evidence="21">
    <location>
        <begin position="446"/>
        <end position="462"/>
    </location>
</feature>
<feature type="domain" description="Pinin/SDK" evidence="23">
    <location>
        <begin position="10"/>
        <end position="121"/>
    </location>
</feature>
<keyword evidence="19" id="KW-0539">Nucleus</keyword>
<evidence type="ECO:0000313" key="25">
    <source>
        <dbReference type="Proteomes" id="UP000030746"/>
    </source>
</evidence>
<dbReference type="OrthoDB" id="330772at2759"/>
<keyword evidence="11" id="KW-0965">Cell junction</keyword>
<dbReference type="KEGG" id="lgi:LOTGIDRAFT_235540"/>
<evidence type="ECO:0000259" key="23">
    <source>
        <dbReference type="Pfam" id="PF04697"/>
    </source>
</evidence>
<feature type="compositionally biased region" description="Basic and acidic residues" evidence="21">
    <location>
        <begin position="536"/>
        <end position="546"/>
    </location>
</feature>